<feature type="domain" description="Serine aminopeptidase S33" evidence="2">
    <location>
        <begin position="73"/>
        <end position="183"/>
    </location>
</feature>
<organism evidence="3">
    <name type="scientific">Thiolapillus brandeum</name>
    <dbReference type="NCBI Taxonomy" id="1076588"/>
    <lineage>
        <taxon>Bacteria</taxon>
        <taxon>Pseudomonadati</taxon>
        <taxon>Pseudomonadota</taxon>
        <taxon>Gammaproteobacteria</taxon>
        <taxon>Chromatiales</taxon>
        <taxon>Sedimenticolaceae</taxon>
        <taxon>Thiolapillus</taxon>
    </lineage>
</organism>
<dbReference type="PANTHER" id="PTHR22946:SF9">
    <property type="entry name" value="POLYKETIDE TRANSFERASE AF380"/>
    <property type="match status" value="1"/>
</dbReference>
<dbReference type="Gene3D" id="3.40.50.1820">
    <property type="entry name" value="alpha/beta hydrolase"/>
    <property type="match status" value="1"/>
</dbReference>
<dbReference type="InterPro" id="IPR022742">
    <property type="entry name" value="Hydrolase_4"/>
</dbReference>
<dbReference type="Proteomes" id="UP000886339">
    <property type="component" value="Unassembled WGS sequence"/>
</dbReference>
<evidence type="ECO:0000256" key="1">
    <source>
        <dbReference type="ARBA" id="ARBA00022801"/>
    </source>
</evidence>
<sequence>MYILIATATAVLVLAISVPWLIRLAYRVPRCTANETPADLKLPYRECRIATVNGKWLSAWFVVGEDLAGKVPVVAVIHGWGGSAAQMLPFARLLHQAGYGVLLLDARNHGNSDSDSFSSMPRFAEDLEHGLDWLKKQPQTDPHRLFLLGHSVGAAATLLLASRRRDLAGIISIASFAHPRELMRRQMRSHHIPYYPVGWLVLRYIENTIGFSFDDIAPCNTIRHISCPALLVHGKADRFIPVEDAETIYANRSGNNIRLLLLDHTGHNSINAISRHGDSLLQFLESCPSDAGENSSGQ</sequence>
<dbReference type="AlphaFoldDB" id="A0A831WDP0"/>
<dbReference type="EMBL" id="DRLF01000370">
    <property type="protein sequence ID" value="HEC07324.1"/>
    <property type="molecule type" value="Genomic_DNA"/>
</dbReference>
<reference evidence="3" key="1">
    <citation type="journal article" date="2020" name="mSystems">
        <title>Genome- and Community-Level Interaction Insights into Carbon Utilization and Element Cycling Functions of Hydrothermarchaeota in Hydrothermal Sediment.</title>
        <authorList>
            <person name="Zhou Z."/>
            <person name="Liu Y."/>
            <person name="Xu W."/>
            <person name="Pan J."/>
            <person name="Luo Z.H."/>
            <person name="Li M."/>
        </authorList>
    </citation>
    <scope>NUCLEOTIDE SEQUENCE [LARGE SCALE GENOMIC DNA]</scope>
    <source>
        <strain evidence="3">HyVt-458</strain>
    </source>
</reference>
<protein>
    <submittedName>
        <fullName evidence="3">Alpha/beta fold hydrolase</fullName>
    </submittedName>
</protein>
<accession>A0A831WDP0</accession>
<evidence type="ECO:0000313" key="3">
    <source>
        <dbReference type="EMBL" id="HEC07324.1"/>
    </source>
</evidence>
<proteinExistence type="predicted"/>
<evidence type="ECO:0000259" key="2">
    <source>
        <dbReference type="Pfam" id="PF12146"/>
    </source>
</evidence>
<dbReference type="GO" id="GO:0052689">
    <property type="term" value="F:carboxylic ester hydrolase activity"/>
    <property type="evidence" value="ECO:0007669"/>
    <property type="project" value="UniProtKB-ARBA"/>
</dbReference>
<dbReference type="SUPFAM" id="SSF53474">
    <property type="entry name" value="alpha/beta-Hydrolases"/>
    <property type="match status" value="1"/>
</dbReference>
<dbReference type="Pfam" id="PF12146">
    <property type="entry name" value="Hydrolase_4"/>
    <property type="match status" value="1"/>
</dbReference>
<name>A0A831WDP0_9GAMM</name>
<dbReference type="PANTHER" id="PTHR22946">
    <property type="entry name" value="DIENELACTONE HYDROLASE DOMAIN-CONTAINING PROTEIN-RELATED"/>
    <property type="match status" value="1"/>
</dbReference>
<dbReference type="InterPro" id="IPR050261">
    <property type="entry name" value="FrsA_esterase"/>
</dbReference>
<dbReference type="InterPro" id="IPR029058">
    <property type="entry name" value="AB_hydrolase_fold"/>
</dbReference>
<keyword evidence="1 3" id="KW-0378">Hydrolase</keyword>
<gene>
    <name evidence="3" type="ORF">ENJ12_10750</name>
</gene>
<comment type="caution">
    <text evidence="3">The sequence shown here is derived from an EMBL/GenBank/DDBJ whole genome shotgun (WGS) entry which is preliminary data.</text>
</comment>